<comment type="caution">
    <text evidence="2">The sequence shown here is derived from an EMBL/GenBank/DDBJ whole genome shotgun (WGS) entry which is preliminary data.</text>
</comment>
<accession>A0ABU1JMS2</accession>
<dbReference type="Proteomes" id="UP001262410">
    <property type="component" value="Unassembled WGS sequence"/>
</dbReference>
<name>A0ABU1JMS2_9PROT</name>
<evidence type="ECO:0000256" key="1">
    <source>
        <dbReference type="SAM" id="MobiDB-lite"/>
    </source>
</evidence>
<dbReference type="EC" id="2.7.1.39" evidence="2"/>
<feature type="compositionally biased region" description="Basic and acidic residues" evidence="1">
    <location>
        <begin position="73"/>
        <end position="83"/>
    </location>
</feature>
<sequence>MTIIYDLWFVREYEHREDTELRIGAYATVAEAEAVIARLHGKPGFVDYPEGFQIQELTLGRTGWTEGFVTEYIPRKDPDRDASDLPAPGSAAGGPSDDAS</sequence>
<keyword evidence="3" id="KW-1185">Reference proteome</keyword>
<evidence type="ECO:0000313" key="2">
    <source>
        <dbReference type="EMBL" id="MDR6289628.1"/>
    </source>
</evidence>
<dbReference type="GO" id="GO:0004413">
    <property type="term" value="F:homoserine kinase activity"/>
    <property type="evidence" value="ECO:0007669"/>
    <property type="project" value="UniProtKB-EC"/>
</dbReference>
<gene>
    <name evidence="2" type="ORF">E9232_002143</name>
</gene>
<proteinExistence type="predicted"/>
<dbReference type="RefSeq" id="WP_309793909.1">
    <property type="nucleotide sequence ID" value="NZ_JAVDPW010000003.1"/>
</dbReference>
<keyword evidence="2" id="KW-0418">Kinase</keyword>
<keyword evidence="2" id="KW-0808">Transferase</keyword>
<feature type="region of interest" description="Disordered" evidence="1">
    <location>
        <begin position="73"/>
        <end position="100"/>
    </location>
</feature>
<dbReference type="EMBL" id="JAVDPW010000003">
    <property type="protein sequence ID" value="MDR6289628.1"/>
    <property type="molecule type" value="Genomic_DNA"/>
</dbReference>
<reference evidence="2 3" key="1">
    <citation type="submission" date="2023-07" db="EMBL/GenBank/DDBJ databases">
        <title>Sorghum-associated microbial communities from plants grown in Nebraska, USA.</title>
        <authorList>
            <person name="Schachtman D."/>
        </authorList>
    </citation>
    <scope>NUCLEOTIDE SEQUENCE [LARGE SCALE GENOMIC DNA]</scope>
    <source>
        <strain evidence="2 3">584</strain>
    </source>
</reference>
<protein>
    <submittedName>
        <fullName evidence="2">Homoserine kinase type II</fullName>
        <ecNumber evidence="2">2.7.1.39</ecNumber>
    </submittedName>
</protein>
<organism evidence="2 3">
    <name type="scientific">Inquilinus ginsengisoli</name>
    <dbReference type="NCBI Taxonomy" id="363840"/>
    <lineage>
        <taxon>Bacteria</taxon>
        <taxon>Pseudomonadati</taxon>
        <taxon>Pseudomonadota</taxon>
        <taxon>Alphaproteobacteria</taxon>
        <taxon>Rhodospirillales</taxon>
        <taxon>Rhodospirillaceae</taxon>
        <taxon>Inquilinus</taxon>
    </lineage>
</organism>
<evidence type="ECO:0000313" key="3">
    <source>
        <dbReference type="Proteomes" id="UP001262410"/>
    </source>
</evidence>